<dbReference type="OrthoDB" id="3035393at2"/>
<dbReference type="GeneID" id="54119653"/>
<keyword evidence="2" id="KW-1185">Reference proteome</keyword>
<dbReference type="EMBL" id="FNYK01000023">
    <property type="protein sequence ID" value="SEI77483.1"/>
    <property type="molecule type" value="Genomic_DNA"/>
</dbReference>
<proteinExistence type="predicted"/>
<evidence type="ECO:0000313" key="1">
    <source>
        <dbReference type="EMBL" id="SEI77483.1"/>
    </source>
</evidence>
<dbReference type="Proteomes" id="UP000183028">
    <property type="component" value="Unassembled WGS sequence"/>
</dbReference>
<evidence type="ECO:0000313" key="2">
    <source>
        <dbReference type="Proteomes" id="UP000183028"/>
    </source>
</evidence>
<organism evidence="1 2">
    <name type="scientific">Sharpea azabuensis</name>
    <dbReference type="NCBI Taxonomy" id="322505"/>
    <lineage>
        <taxon>Bacteria</taxon>
        <taxon>Bacillati</taxon>
        <taxon>Bacillota</taxon>
        <taxon>Erysipelotrichia</taxon>
        <taxon>Erysipelotrichales</taxon>
        <taxon>Coprobacillaceae</taxon>
        <taxon>Sharpea</taxon>
    </lineage>
</organism>
<dbReference type="AlphaFoldDB" id="A0A1H6TBL8"/>
<sequence>MEKRVVQSVYYDDNDIKYDMVECYYEDFFVYVIDYDHLSNGHFNLEKIYEHMAYDVPHHAIPVGMGYGDNMWLVDYAYYLDFHPQDQ</sequence>
<dbReference type="eggNOG" id="ENOG5034B7T">
    <property type="taxonomic scope" value="Bacteria"/>
</dbReference>
<gene>
    <name evidence="1" type="ORF">SAMN04487834_102318</name>
</gene>
<name>A0A1H6TBL8_9FIRM</name>
<reference evidence="2" key="1">
    <citation type="submission" date="2016-10" db="EMBL/GenBank/DDBJ databases">
        <authorList>
            <person name="Varghese N."/>
        </authorList>
    </citation>
    <scope>NUCLEOTIDE SEQUENCE [LARGE SCALE GENOMIC DNA]</scope>
    <source>
        <strain evidence="2">DSM 20406</strain>
    </source>
</reference>
<accession>A0A1H6TBL8</accession>
<protein>
    <submittedName>
        <fullName evidence="1">Uncharacterized protein</fullName>
    </submittedName>
</protein>
<dbReference type="RefSeq" id="WP_033162245.1">
    <property type="nucleotide sequence ID" value="NZ_CACVPP010000021.1"/>
</dbReference>